<feature type="domain" description="Protein kinase" evidence="5">
    <location>
        <begin position="1"/>
        <end position="281"/>
    </location>
</feature>
<dbReference type="Pfam" id="PF13426">
    <property type="entry name" value="PAS_9"/>
    <property type="match status" value="1"/>
</dbReference>
<dbReference type="Pfam" id="PF00512">
    <property type="entry name" value="HisKA"/>
    <property type="match status" value="1"/>
</dbReference>
<dbReference type="Pfam" id="PF00069">
    <property type="entry name" value="Pkinase"/>
    <property type="match status" value="1"/>
</dbReference>
<dbReference type="InterPro" id="IPR004358">
    <property type="entry name" value="Sig_transdc_His_kin-like_C"/>
</dbReference>
<dbReference type="PANTHER" id="PTHR43642:SF1">
    <property type="entry name" value="HYBRID SIGNAL TRANSDUCTION HISTIDINE KINASE G"/>
    <property type="match status" value="1"/>
</dbReference>
<feature type="domain" description="Histidine kinase" evidence="6">
    <location>
        <begin position="1633"/>
        <end position="1849"/>
    </location>
</feature>
<dbReference type="SUPFAM" id="SSF55874">
    <property type="entry name" value="ATPase domain of HSP90 chaperone/DNA topoisomerase II/histidine kinase"/>
    <property type="match status" value="1"/>
</dbReference>
<evidence type="ECO:0000256" key="3">
    <source>
        <dbReference type="ARBA" id="ARBA00022553"/>
    </source>
</evidence>
<evidence type="ECO:0000313" key="9">
    <source>
        <dbReference type="EMBL" id="TDY52213.1"/>
    </source>
</evidence>
<feature type="coiled-coil region" evidence="4">
    <location>
        <begin position="1597"/>
        <end position="1624"/>
    </location>
</feature>
<dbReference type="RefSeq" id="WP_243849387.1">
    <property type="nucleotide sequence ID" value="NZ_JBHLUW010000027.1"/>
</dbReference>
<dbReference type="Proteomes" id="UP000295509">
    <property type="component" value="Unassembled WGS sequence"/>
</dbReference>
<evidence type="ECO:0000259" key="7">
    <source>
        <dbReference type="PROSITE" id="PS50112"/>
    </source>
</evidence>
<dbReference type="PROSITE" id="PS50011">
    <property type="entry name" value="PROTEIN_KINASE_DOM"/>
    <property type="match status" value="1"/>
</dbReference>
<dbReference type="SMART" id="SM00388">
    <property type="entry name" value="HisKA"/>
    <property type="match status" value="1"/>
</dbReference>
<gene>
    <name evidence="9" type="ORF">BX592_10597</name>
</gene>
<dbReference type="PANTHER" id="PTHR43642">
    <property type="entry name" value="HYBRID SIGNAL TRANSDUCTION HISTIDINE KINASE G"/>
    <property type="match status" value="1"/>
</dbReference>
<dbReference type="InterPro" id="IPR000014">
    <property type="entry name" value="PAS"/>
</dbReference>
<dbReference type="InterPro" id="IPR003018">
    <property type="entry name" value="GAF"/>
</dbReference>
<dbReference type="Gene3D" id="3.30.450.20">
    <property type="entry name" value="PAS domain"/>
    <property type="match status" value="1"/>
</dbReference>
<dbReference type="InterPro" id="IPR036097">
    <property type="entry name" value="HisK_dim/P_sf"/>
</dbReference>
<dbReference type="InterPro" id="IPR003661">
    <property type="entry name" value="HisK_dim/P_dom"/>
</dbReference>
<dbReference type="EC" id="2.7.13.3" evidence="2"/>
<dbReference type="SUPFAM" id="SSF55781">
    <property type="entry name" value="GAF domain-like"/>
    <property type="match status" value="1"/>
</dbReference>
<dbReference type="PROSITE" id="PS50113">
    <property type="entry name" value="PAC"/>
    <property type="match status" value="1"/>
</dbReference>
<feature type="domain" description="PAS" evidence="7">
    <location>
        <begin position="1475"/>
        <end position="1525"/>
    </location>
</feature>
<dbReference type="NCBIfam" id="TIGR00229">
    <property type="entry name" value="sensory_box"/>
    <property type="match status" value="1"/>
</dbReference>
<comment type="catalytic activity">
    <reaction evidence="1">
        <text>ATP + protein L-histidine = ADP + protein N-phospho-L-histidine.</text>
        <dbReference type="EC" id="2.7.13.3"/>
    </reaction>
</comment>
<keyword evidence="4" id="KW-0175">Coiled coil</keyword>
<dbReference type="CDD" id="cd14014">
    <property type="entry name" value="STKc_PknB_like"/>
    <property type="match status" value="1"/>
</dbReference>
<comment type="caution">
    <text evidence="9">The sequence shown here is derived from an EMBL/GenBank/DDBJ whole genome shotgun (WGS) entry which is preliminary data.</text>
</comment>
<dbReference type="SUPFAM" id="SSF47384">
    <property type="entry name" value="Homodimeric domain of signal transducing histidine kinase"/>
    <property type="match status" value="1"/>
</dbReference>
<dbReference type="PROSITE" id="PS50109">
    <property type="entry name" value="HIS_KIN"/>
    <property type="match status" value="1"/>
</dbReference>
<dbReference type="GO" id="GO:0005524">
    <property type="term" value="F:ATP binding"/>
    <property type="evidence" value="ECO:0007669"/>
    <property type="project" value="InterPro"/>
</dbReference>
<dbReference type="EMBL" id="SORE01000005">
    <property type="protein sequence ID" value="TDY52213.1"/>
    <property type="molecule type" value="Genomic_DNA"/>
</dbReference>
<keyword evidence="10" id="KW-1185">Reference proteome</keyword>
<evidence type="ECO:0000256" key="4">
    <source>
        <dbReference type="SAM" id="Coils"/>
    </source>
</evidence>
<dbReference type="Gene3D" id="1.10.510.10">
    <property type="entry name" value="Transferase(Phosphotransferase) domain 1"/>
    <property type="match status" value="1"/>
</dbReference>
<dbReference type="InterPro" id="IPR053159">
    <property type="entry name" value="Hybrid_Histidine_Kinase"/>
</dbReference>
<dbReference type="SMART" id="SM00065">
    <property type="entry name" value="GAF"/>
    <property type="match status" value="1"/>
</dbReference>
<evidence type="ECO:0000259" key="6">
    <source>
        <dbReference type="PROSITE" id="PS50109"/>
    </source>
</evidence>
<dbReference type="Gene3D" id="3.30.450.40">
    <property type="match status" value="1"/>
</dbReference>
<dbReference type="SUPFAM" id="SSF55785">
    <property type="entry name" value="PYP-like sensor domain (PAS domain)"/>
    <property type="match status" value="1"/>
</dbReference>
<dbReference type="Gene3D" id="3.40.50.300">
    <property type="entry name" value="P-loop containing nucleotide triphosphate hydrolases"/>
    <property type="match status" value="1"/>
</dbReference>
<dbReference type="SUPFAM" id="SSF56112">
    <property type="entry name" value="Protein kinase-like (PK-like)"/>
    <property type="match status" value="1"/>
</dbReference>
<evidence type="ECO:0000256" key="1">
    <source>
        <dbReference type="ARBA" id="ARBA00000085"/>
    </source>
</evidence>
<dbReference type="PRINTS" id="PR00344">
    <property type="entry name" value="BCTRLSENSOR"/>
</dbReference>
<dbReference type="CDD" id="cd00130">
    <property type="entry name" value="PAS"/>
    <property type="match status" value="1"/>
</dbReference>
<organism evidence="9 10">
    <name type="scientific">Paraburkholderia rhizosphaerae</name>
    <dbReference type="NCBI Taxonomy" id="480658"/>
    <lineage>
        <taxon>Bacteria</taxon>
        <taxon>Pseudomonadati</taxon>
        <taxon>Pseudomonadota</taxon>
        <taxon>Betaproteobacteria</taxon>
        <taxon>Burkholderiales</taxon>
        <taxon>Burkholderiaceae</taxon>
        <taxon>Paraburkholderia</taxon>
    </lineage>
</organism>
<proteinExistence type="predicted"/>
<dbReference type="InterPro" id="IPR005467">
    <property type="entry name" value="His_kinase_dom"/>
</dbReference>
<dbReference type="InterPro" id="IPR000719">
    <property type="entry name" value="Prot_kinase_dom"/>
</dbReference>
<dbReference type="InterPro" id="IPR036890">
    <property type="entry name" value="HATPase_C_sf"/>
</dbReference>
<dbReference type="Gene3D" id="3.30.565.10">
    <property type="entry name" value="Histidine kinase-like ATPase, C-terminal domain"/>
    <property type="match status" value="1"/>
</dbReference>
<evidence type="ECO:0000259" key="8">
    <source>
        <dbReference type="PROSITE" id="PS50113"/>
    </source>
</evidence>
<dbReference type="Pfam" id="PF01590">
    <property type="entry name" value="GAF"/>
    <property type="match status" value="1"/>
</dbReference>
<reference evidence="9 10" key="1">
    <citation type="submission" date="2019-03" db="EMBL/GenBank/DDBJ databases">
        <title>Genomic Encyclopedia of Type Strains, Phase III (KMG-III): the genomes of soil and plant-associated and newly described type strains.</title>
        <authorList>
            <person name="Whitman W."/>
        </authorList>
    </citation>
    <scope>NUCLEOTIDE SEQUENCE [LARGE SCALE GENOMIC DNA]</scope>
    <source>
        <strain evidence="9 10">LMG 29544</strain>
    </source>
</reference>
<name>A0A4R8LWB6_9BURK</name>
<dbReference type="Pfam" id="PF02518">
    <property type="entry name" value="HATPase_c"/>
    <property type="match status" value="1"/>
</dbReference>
<accession>A0A4R8LWB6</accession>
<dbReference type="Pfam" id="PF13191">
    <property type="entry name" value="AAA_16"/>
    <property type="match status" value="1"/>
</dbReference>
<dbReference type="InterPro" id="IPR035965">
    <property type="entry name" value="PAS-like_dom_sf"/>
</dbReference>
<evidence type="ECO:0000256" key="2">
    <source>
        <dbReference type="ARBA" id="ARBA00012438"/>
    </source>
</evidence>
<feature type="domain" description="PAC" evidence="8">
    <location>
        <begin position="1558"/>
        <end position="1606"/>
    </location>
</feature>
<dbReference type="SUPFAM" id="SSF52540">
    <property type="entry name" value="P-loop containing nucleoside triphosphate hydrolases"/>
    <property type="match status" value="1"/>
</dbReference>
<evidence type="ECO:0000313" key="10">
    <source>
        <dbReference type="Proteomes" id="UP000295509"/>
    </source>
</evidence>
<dbReference type="GO" id="GO:0000155">
    <property type="term" value="F:phosphorelay sensor kinase activity"/>
    <property type="evidence" value="ECO:0007669"/>
    <property type="project" value="InterPro"/>
</dbReference>
<keyword evidence="3" id="KW-0597">Phosphoprotein</keyword>
<dbReference type="SMART" id="SM00387">
    <property type="entry name" value="HATPase_c"/>
    <property type="match status" value="1"/>
</dbReference>
<dbReference type="InterPro" id="IPR027417">
    <property type="entry name" value="P-loop_NTPase"/>
</dbReference>
<dbReference type="Gene3D" id="1.10.287.130">
    <property type="match status" value="1"/>
</dbReference>
<dbReference type="InterPro" id="IPR000700">
    <property type="entry name" value="PAS-assoc_C"/>
</dbReference>
<evidence type="ECO:0000259" key="5">
    <source>
        <dbReference type="PROSITE" id="PS50011"/>
    </source>
</evidence>
<dbReference type="InterPro" id="IPR029016">
    <property type="entry name" value="GAF-like_dom_sf"/>
</dbReference>
<dbReference type="InterPro" id="IPR041664">
    <property type="entry name" value="AAA_16"/>
</dbReference>
<dbReference type="InterPro" id="IPR011009">
    <property type="entry name" value="Kinase-like_dom_sf"/>
</dbReference>
<dbReference type="SMART" id="SM00220">
    <property type="entry name" value="S_TKc"/>
    <property type="match status" value="1"/>
</dbReference>
<protein>
    <recommendedName>
        <fullName evidence="2">histidine kinase</fullName>
        <ecNumber evidence="2">2.7.13.3</ecNumber>
    </recommendedName>
</protein>
<dbReference type="InterPro" id="IPR003594">
    <property type="entry name" value="HATPase_dom"/>
</dbReference>
<dbReference type="CDD" id="cd00082">
    <property type="entry name" value="HisKA"/>
    <property type="match status" value="1"/>
</dbReference>
<sequence>MDSSLRFGATGDAGSQVLWEDGERTLCRRWRPIADGRQSAVLTVEPTAEHPTPASLDRLVHEYALKDQLDSTWAVRPLEVVHEGGRTLLLLEDPGGAPLGRLLGAPMGVGRFLRLAISIAAALGKAHQCGLVHKDLKPAHILVNSEQEKAWLTGFGIASRMPRERQAPEPPETIAGTLAYMAPEQTGRMNRSIDARSDLYALGVTLYQMLTGHLPFYGADPIEWVHCHIARKPVPPSERLEHVPASVSAIVMKLLAKTAEERYQTAGGLERDLRRCLHEWATQGDIEDFAPGQQDTPDRLLIPEKLYGRAREVETLLASFDRIVTNGAPELVLVSGYAGIGKSSVVNELHKVLVPPRGIFAAGKFDQYKRDIPYSTLAQAFQGLVRPLLGKSDAELAGWRDAFLQALGPNGRLIVDVVPELKLIIGEQPPVPELSPQDAQRRFQLVLRSFIGVLARPEHPLALFLDDLQWLDAATLDLLEDLLSSADLRHLMLIGAYRDNEVAAGHPLMRTLEAIRAAGGKVENIVLAPLAEEHLAQLIADALRCEPARAAPLAQLVHAKTGGNPFFANQFLSSLADTGLLAFDHDTACWHWDLARIHAKGYTDNVVDLMVAKLNRLPFETQTALQELACLGNTAETTTLAIVLGMSEAQVHETLRPAGRHEMVERLAGTCRFVHDRVQEAAYSLIEEERRGEMHLRIGRVLAQQTPAEKREEVIFEIVNHLNRAIPLIDSQAERERLAEFNLIAGRRAKASTAYASALKYLVTGSTLLGHTGWEQCRELVCALELNRAECEFLTGALAEADARLTALSARVATMAERASVASLRVELYLTIDRSGHAVAVGLDYLRHLGVEWSPHPTEAEARGEYERIWATLGNRPIETLVELPLMSDPASLVTCDVLVKLAVPALYTNANLFCLITCRLVNLSLEGGNSDGSCCAYEWLGGMIAGHRFGDYQTGFRFGRLGYDLVEQRGLERFKARIYVGFGNVVLPWTRHIRTGRELVRRAFEAGKQSGDLTFAAHCCSHLNTNLLAAGDPLADVQCEAERGLAFAQKMRFGLAIDRLGTQLSLIRTLRGLTPVFGRFDDTQFDERLIERRFAANPDLALAECWYWVRKLQARYLAGDYAAATEAAFNAQRLLWTSPSHFETAEYHFYSALSHAASCDVLAAERERHLNALVMHHRQLEIWAANCPDNFENRAALVAAEIARVDGRELDAERLYEQAIRSARDNGFVHHEALANELAARFYAARGFETISIAYLRNARYCYVCWGANAKVRQLDESQPRLKDELPAVGPTSTIGAPVEHLDLATVIKVSQAVSGEIILEKLIDMLMRTAMTQAGAERSLLLFQRGDALWIDAEATTRGDAVVVHLRGQPLDAAALPEPVLQYVLRTHESVIVGDASADAALAADRYILEHHARSILCIPLLNQAKLVGVLYLENNLAAHVFAPARVAVLKLLASQAAIALENSRLYQEAAERDRKIRRLVDANIIGIFVWRLEGGTPEFSDAAVYDVNDAFLRMMGYEREDFAPGRVRRSNLTPPEWRDRTAQANAELIATGTIQPYEKEYLRKDGSRVPVLVGISAFESGKEGVGFVLDLTERKQAEAKARESEQRYREVQAELAHANRATTMGQLTASIAHEIKQPIAATAANAAAAIHWLRAQPPNMTEAMQALDRIVSDSMRAGDIIGRIRDLIKKAPPRKDTVDVNEAVREVIELTLAEATKHGVSVKAVLADGLPSVSADRVQVQQVILNLIVNAIEAMSATSDGARDLLISTAAVLSNGVLIRVSDSGPGLPPDGSERVFEPFYTTKVGGLGMGLSICRSIVDAHGGRLSAKPNTPRGAVFEFSLSTHSPTLFGLDAE</sequence>
<dbReference type="PROSITE" id="PS50112">
    <property type="entry name" value="PAS"/>
    <property type="match status" value="1"/>
</dbReference>